<evidence type="ECO:0000259" key="7">
    <source>
        <dbReference type="Pfam" id="PF00206"/>
    </source>
</evidence>
<dbReference type="EC" id="4.3.2.1" evidence="2 6"/>
<evidence type="ECO:0000259" key="8">
    <source>
        <dbReference type="Pfam" id="PF14698"/>
    </source>
</evidence>
<name>A5ZUH6_9FIRM</name>
<dbReference type="PANTHER" id="PTHR43814:SF1">
    <property type="entry name" value="ARGININOSUCCINATE LYASE"/>
    <property type="match status" value="1"/>
</dbReference>
<sequence>MHCPAMIWTDSAKIANYKEEIMAQLWGGRFTKETDKLVYNFNASISFDQKFYKQDIRGSKAHVRMLAKQGILTEEERDQILGGLDSILADVESGKLEITSEYEDIHSFVEANLIDRIGDPGKKLHTGRSRNDQVALDMKLYVRDEIEEIDAELKKLLEALQVIMENNVHTYMPGFTHLQKAQPVTLAHHVGAYFEMFRRDRSRMADIRKRMNTCPLGAGALAGTTYPLDRFYTAELLGFDGPTRNSMDSVSDRDYVIELLSAMSTVMMHLSRFCEEIILWNSNEYRFVEIDDAYSTGSSIMPQKKNPDIAELVRGKTGRVYGALTSILTTMKGIPLAYNKDMQEDKELTFDAIDTVKGCIALFTGMVSTMEFRKDVMEASAKNGFTNATDAADYLVNHGVPFRDAHGIVGRLVLTCIDKGISLDELPLEEYKEISPVFEQDIYEAISMKTCVEKRETYGAPGPKVMEQIIAENKEYLKNN</sequence>
<accession>A5ZUH6</accession>
<evidence type="ECO:0000256" key="3">
    <source>
        <dbReference type="ARBA" id="ARBA00022571"/>
    </source>
</evidence>
<dbReference type="GO" id="GO:0042450">
    <property type="term" value="P:L-arginine biosynthetic process via ornithine"/>
    <property type="evidence" value="ECO:0007669"/>
    <property type="project" value="UniProtKB-UniRule"/>
</dbReference>
<dbReference type="NCBIfam" id="TIGR00838">
    <property type="entry name" value="argH"/>
    <property type="match status" value="1"/>
</dbReference>
<evidence type="ECO:0000256" key="4">
    <source>
        <dbReference type="ARBA" id="ARBA00022605"/>
    </source>
</evidence>
<protein>
    <recommendedName>
        <fullName evidence="2 6">Argininosuccinate lyase</fullName>
        <shortName evidence="6">ASAL</shortName>
        <ecNumber evidence="2 6">4.3.2.1</ecNumber>
    </recommendedName>
    <alternativeName>
        <fullName evidence="6">Arginosuccinase</fullName>
    </alternativeName>
</protein>
<dbReference type="AlphaFoldDB" id="A5ZUH6"/>
<dbReference type="InterPro" id="IPR009049">
    <property type="entry name" value="Argininosuccinate_lyase"/>
</dbReference>
<keyword evidence="3 6" id="KW-0055">Arginine biosynthesis</keyword>
<dbReference type="PRINTS" id="PR00145">
    <property type="entry name" value="ARGSUCLYASE"/>
</dbReference>
<gene>
    <name evidence="6 9" type="primary">argH</name>
    <name evidence="9" type="ORF">RUMOBE_02661</name>
</gene>
<dbReference type="PROSITE" id="PS00163">
    <property type="entry name" value="FUMARATE_LYASES"/>
    <property type="match status" value="1"/>
</dbReference>
<dbReference type="Proteomes" id="UP000006002">
    <property type="component" value="Unassembled WGS sequence"/>
</dbReference>
<dbReference type="GO" id="GO:0004056">
    <property type="term" value="F:argininosuccinate lyase activity"/>
    <property type="evidence" value="ECO:0007669"/>
    <property type="project" value="UniProtKB-UniRule"/>
</dbReference>
<comment type="pathway">
    <text evidence="1 6">Amino-acid biosynthesis; L-arginine biosynthesis; L-arginine from L-ornithine and carbamoyl phosphate: step 3/3.</text>
</comment>
<dbReference type="InterPro" id="IPR022761">
    <property type="entry name" value="Fumarate_lyase_N"/>
</dbReference>
<organism evidence="9 10">
    <name type="scientific">Blautia obeum ATCC 29174</name>
    <dbReference type="NCBI Taxonomy" id="411459"/>
    <lineage>
        <taxon>Bacteria</taxon>
        <taxon>Bacillati</taxon>
        <taxon>Bacillota</taxon>
        <taxon>Clostridia</taxon>
        <taxon>Lachnospirales</taxon>
        <taxon>Lachnospiraceae</taxon>
        <taxon>Blautia</taxon>
    </lineage>
</organism>
<dbReference type="InterPro" id="IPR029419">
    <property type="entry name" value="Arg_succ_lyase_C"/>
</dbReference>
<dbReference type="EMBL" id="AAVO02000012">
    <property type="protein sequence ID" value="EDM86756.1"/>
    <property type="molecule type" value="Genomic_DNA"/>
</dbReference>
<feature type="domain" description="Argininosuccinate lyase C-terminal" evidence="8">
    <location>
        <begin position="385"/>
        <end position="453"/>
    </location>
</feature>
<dbReference type="CDD" id="cd01359">
    <property type="entry name" value="Argininosuccinate_lyase"/>
    <property type="match status" value="1"/>
</dbReference>
<dbReference type="InterPro" id="IPR024083">
    <property type="entry name" value="Fumarase/histidase_N"/>
</dbReference>
<dbReference type="eggNOG" id="COG0165">
    <property type="taxonomic scope" value="Bacteria"/>
</dbReference>
<evidence type="ECO:0000313" key="9">
    <source>
        <dbReference type="EMBL" id="EDM86756.1"/>
    </source>
</evidence>
<dbReference type="InterPro" id="IPR000362">
    <property type="entry name" value="Fumarate_lyase_fam"/>
</dbReference>
<dbReference type="PANTHER" id="PTHR43814">
    <property type="entry name" value="ARGININOSUCCINATE LYASE"/>
    <property type="match status" value="1"/>
</dbReference>
<comment type="catalytic activity">
    <reaction evidence="6">
        <text>2-(N(omega)-L-arginino)succinate = fumarate + L-arginine</text>
        <dbReference type="Rhea" id="RHEA:24020"/>
        <dbReference type="ChEBI" id="CHEBI:29806"/>
        <dbReference type="ChEBI" id="CHEBI:32682"/>
        <dbReference type="ChEBI" id="CHEBI:57472"/>
        <dbReference type="EC" id="4.3.2.1"/>
    </reaction>
</comment>
<dbReference type="UniPathway" id="UPA00068">
    <property type="reaction ID" value="UER00114"/>
</dbReference>
<feature type="domain" description="Fumarate lyase N-terminal" evidence="7">
    <location>
        <begin position="28"/>
        <end position="322"/>
    </location>
</feature>
<dbReference type="PRINTS" id="PR00149">
    <property type="entry name" value="FUMRATELYASE"/>
</dbReference>
<dbReference type="Gene3D" id="1.10.275.10">
    <property type="entry name" value="Fumarase/aspartase (N-terminal domain)"/>
    <property type="match status" value="1"/>
</dbReference>
<dbReference type="Pfam" id="PF14698">
    <property type="entry name" value="ASL_C2"/>
    <property type="match status" value="1"/>
</dbReference>
<dbReference type="Pfam" id="PF00206">
    <property type="entry name" value="Lyase_1"/>
    <property type="match status" value="1"/>
</dbReference>
<comment type="subcellular location">
    <subcellularLocation>
        <location evidence="6">Cytoplasm</location>
    </subcellularLocation>
</comment>
<keyword evidence="4 6" id="KW-0028">Amino-acid biosynthesis</keyword>
<dbReference type="HOGENOM" id="CLU_027272_2_3_9"/>
<evidence type="ECO:0000256" key="1">
    <source>
        <dbReference type="ARBA" id="ARBA00004941"/>
    </source>
</evidence>
<dbReference type="InterPro" id="IPR020557">
    <property type="entry name" value="Fumarate_lyase_CS"/>
</dbReference>
<dbReference type="FunFam" id="1.10.275.10:FF:000002">
    <property type="entry name" value="Argininosuccinate lyase"/>
    <property type="match status" value="1"/>
</dbReference>
<dbReference type="Gene3D" id="1.20.200.10">
    <property type="entry name" value="Fumarase/aspartase (Central domain)"/>
    <property type="match status" value="1"/>
</dbReference>
<reference evidence="9 10" key="2">
    <citation type="submission" date="2007-04" db="EMBL/GenBank/DDBJ databases">
        <title>Draft genome sequence of Ruminococcus obeum (ATCC 29174).</title>
        <authorList>
            <person name="Sudarsanam P."/>
            <person name="Ley R."/>
            <person name="Guruge J."/>
            <person name="Turnbaugh P.J."/>
            <person name="Mahowald M."/>
            <person name="Liep D."/>
            <person name="Gordon J."/>
        </authorList>
    </citation>
    <scope>NUCLEOTIDE SEQUENCE [LARGE SCALE GENOMIC DNA]</scope>
    <source>
        <strain evidence="9 10">ATCC 29174</strain>
    </source>
</reference>
<proteinExistence type="inferred from homology"/>
<dbReference type="GO" id="GO:0005829">
    <property type="term" value="C:cytosol"/>
    <property type="evidence" value="ECO:0007669"/>
    <property type="project" value="TreeGrafter"/>
</dbReference>
<dbReference type="SUPFAM" id="SSF48557">
    <property type="entry name" value="L-aspartase-like"/>
    <property type="match status" value="1"/>
</dbReference>
<evidence type="ECO:0000256" key="2">
    <source>
        <dbReference type="ARBA" id="ARBA00012338"/>
    </source>
</evidence>
<keyword evidence="6" id="KW-0963">Cytoplasm</keyword>
<dbReference type="FunFam" id="1.10.40.30:FF:000001">
    <property type="entry name" value="Argininosuccinate lyase"/>
    <property type="match status" value="1"/>
</dbReference>
<dbReference type="Gene3D" id="1.10.40.30">
    <property type="entry name" value="Fumarase/aspartase (C-terminal domain)"/>
    <property type="match status" value="1"/>
</dbReference>
<dbReference type="FunFam" id="1.20.200.10:FF:000002">
    <property type="entry name" value="Argininosuccinate lyase"/>
    <property type="match status" value="1"/>
</dbReference>
<reference evidence="9 10" key="1">
    <citation type="submission" date="2007-03" db="EMBL/GenBank/DDBJ databases">
        <authorList>
            <person name="Fulton L."/>
            <person name="Clifton S."/>
            <person name="Fulton B."/>
            <person name="Xu J."/>
            <person name="Minx P."/>
            <person name="Pepin K.H."/>
            <person name="Johnson M."/>
            <person name="Thiruvilangam P."/>
            <person name="Bhonagiri V."/>
            <person name="Nash W.E."/>
            <person name="Mardis E.R."/>
            <person name="Wilson R.K."/>
        </authorList>
    </citation>
    <scope>NUCLEOTIDE SEQUENCE [LARGE SCALE GENOMIC DNA]</scope>
    <source>
        <strain evidence="9 10">ATCC 29174</strain>
    </source>
</reference>
<evidence type="ECO:0000256" key="5">
    <source>
        <dbReference type="ARBA" id="ARBA00023239"/>
    </source>
</evidence>
<evidence type="ECO:0000313" key="10">
    <source>
        <dbReference type="Proteomes" id="UP000006002"/>
    </source>
</evidence>
<dbReference type="HAMAP" id="MF_00006">
    <property type="entry name" value="Arg_succ_lyase"/>
    <property type="match status" value="1"/>
</dbReference>
<keyword evidence="5 6" id="KW-0456">Lyase</keyword>
<evidence type="ECO:0000256" key="6">
    <source>
        <dbReference type="HAMAP-Rule" id="MF_00006"/>
    </source>
</evidence>
<comment type="similarity">
    <text evidence="6">Belongs to the lyase 1 family. Argininosuccinate lyase subfamily.</text>
</comment>
<comment type="caution">
    <text evidence="9">The sequence shown here is derived from an EMBL/GenBank/DDBJ whole genome shotgun (WGS) entry which is preliminary data.</text>
</comment>
<dbReference type="InterPro" id="IPR008948">
    <property type="entry name" value="L-Aspartase-like"/>
</dbReference>